<dbReference type="Proteomes" id="UP000007374">
    <property type="component" value="Unassembled WGS sequence"/>
</dbReference>
<name>K2N745_9HYPH</name>
<evidence type="ECO:0000313" key="1">
    <source>
        <dbReference type="EMBL" id="EKF43303.1"/>
    </source>
</evidence>
<comment type="caution">
    <text evidence="1">The sequence shown here is derived from an EMBL/GenBank/DDBJ whole genome shotgun (WGS) entry which is preliminary data.</text>
</comment>
<dbReference type="STRING" id="721133.SAMN05216176_101366"/>
<accession>K2N745</accession>
<sequence>MKSPDRKSLLRNWRSLSPAMKAALDEAADAPLRRQRHGWSSKGFGGHAPGTVEALHRRGLLHIDRLAGCAGVARITKLGGQVFGSVGEPVL</sequence>
<keyword evidence="2" id="KW-1185">Reference proteome</keyword>
<proteinExistence type="predicted"/>
<gene>
    <name evidence="1" type="ORF">NA8A_04708</name>
</gene>
<reference evidence="1 2" key="1">
    <citation type="journal article" date="2012" name="J. Bacteriol.">
        <title>Genome Sequence of Nitratireductor indicus Type Strain C115.</title>
        <authorList>
            <person name="Lai Q."/>
            <person name="Li G."/>
            <person name="Yu Z."/>
            <person name="Shao Z."/>
        </authorList>
    </citation>
    <scope>NUCLEOTIDE SEQUENCE [LARGE SCALE GENOMIC DNA]</scope>
    <source>
        <strain evidence="1 2">C115</strain>
    </source>
</reference>
<organism evidence="1 2">
    <name type="scientific">Nitratireductor indicus C115</name>
    <dbReference type="NCBI Taxonomy" id="1231190"/>
    <lineage>
        <taxon>Bacteria</taxon>
        <taxon>Pseudomonadati</taxon>
        <taxon>Pseudomonadota</taxon>
        <taxon>Alphaproteobacteria</taxon>
        <taxon>Hyphomicrobiales</taxon>
        <taxon>Phyllobacteriaceae</taxon>
        <taxon>Nitratireductor</taxon>
    </lineage>
</organism>
<dbReference type="PATRIC" id="fig|1231190.3.peg.983"/>
<dbReference type="RefSeq" id="WP_009449493.1">
    <property type="nucleotide sequence ID" value="NZ_AMSI01000003.1"/>
</dbReference>
<dbReference type="AlphaFoldDB" id="K2N745"/>
<protein>
    <submittedName>
        <fullName evidence="1">Uncharacterized protein</fullName>
    </submittedName>
</protein>
<evidence type="ECO:0000313" key="2">
    <source>
        <dbReference type="Proteomes" id="UP000007374"/>
    </source>
</evidence>
<dbReference type="EMBL" id="AMSI01000003">
    <property type="protein sequence ID" value="EKF43303.1"/>
    <property type="molecule type" value="Genomic_DNA"/>
</dbReference>